<keyword evidence="3 6" id="KW-0812">Transmembrane</keyword>
<evidence type="ECO:0000259" key="7">
    <source>
        <dbReference type="Pfam" id="PF08478"/>
    </source>
</evidence>
<dbReference type="InterPro" id="IPR013685">
    <property type="entry name" value="POTRA_FtsQ_type"/>
</dbReference>
<feature type="transmembrane region" description="Helical" evidence="6">
    <location>
        <begin position="20"/>
        <end position="40"/>
    </location>
</feature>
<keyword evidence="1" id="KW-1003">Cell membrane</keyword>
<keyword evidence="5" id="KW-0131">Cell cycle</keyword>
<gene>
    <name evidence="8" type="ORF">JYU14_02175</name>
</gene>
<keyword evidence="9" id="KW-1185">Reference proteome</keyword>
<accession>A0ABS3AR98</accession>
<evidence type="ECO:0000256" key="6">
    <source>
        <dbReference type="SAM" id="Phobius"/>
    </source>
</evidence>
<keyword evidence="2" id="KW-0132">Cell division</keyword>
<evidence type="ECO:0000256" key="1">
    <source>
        <dbReference type="ARBA" id="ARBA00022475"/>
    </source>
</evidence>
<reference evidence="8 9" key="1">
    <citation type="submission" date="2021-02" db="EMBL/GenBank/DDBJ databases">
        <title>Activity-based single-cell genomes from oceanic crustal fluid captures similar information to metagenomic and metatranscriptomic surveys with orders of magnitude less sampling.</title>
        <authorList>
            <person name="D'Angelo T.S."/>
            <person name="Orcutt B.N."/>
        </authorList>
    </citation>
    <scope>NUCLEOTIDE SEQUENCE [LARGE SCALE GENOMIC DNA]</scope>
    <source>
        <strain evidence="8">AH-315-G07</strain>
    </source>
</reference>
<dbReference type="PROSITE" id="PS51257">
    <property type="entry name" value="PROKAR_LIPOPROTEIN"/>
    <property type="match status" value="1"/>
</dbReference>
<keyword evidence="4 6" id="KW-1133">Transmembrane helix</keyword>
<evidence type="ECO:0000256" key="3">
    <source>
        <dbReference type="ARBA" id="ARBA00022692"/>
    </source>
</evidence>
<feature type="domain" description="POTRA" evidence="7">
    <location>
        <begin position="79"/>
        <end position="120"/>
    </location>
</feature>
<protein>
    <submittedName>
        <fullName evidence="8">FtsQ-type POTRA domain-containing protein</fullName>
    </submittedName>
</protein>
<comment type="caution">
    <text evidence="8">The sequence shown here is derived from an EMBL/GenBank/DDBJ whole genome shotgun (WGS) entry which is preliminary data.</text>
</comment>
<evidence type="ECO:0000256" key="5">
    <source>
        <dbReference type="ARBA" id="ARBA00023306"/>
    </source>
</evidence>
<evidence type="ECO:0000313" key="9">
    <source>
        <dbReference type="Proteomes" id="UP000722121"/>
    </source>
</evidence>
<name>A0ABS3AR98_9BACT</name>
<organism evidence="8 9">
    <name type="scientific">Simkania negevensis</name>
    <dbReference type="NCBI Taxonomy" id="83561"/>
    <lineage>
        <taxon>Bacteria</taxon>
        <taxon>Pseudomonadati</taxon>
        <taxon>Chlamydiota</taxon>
        <taxon>Chlamydiia</taxon>
        <taxon>Parachlamydiales</taxon>
        <taxon>Simkaniaceae</taxon>
        <taxon>Simkania</taxon>
    </lineage>
</organism>
<dbReference type="Proteomes" id="UP000722121">
    <property type="component" value="Unassembled WGS sequence"/>
</dbReference>
<proteinExistence type="predicted"/>
<evidence type="ECO:0000313" key="8">
    <source>
        <dbReference type="EMBL" id="MBN4066870.1"/>
    </source>
</evidence>
<evidence type="ECO:0000256" key="4">
    <source>
        <dbReference type="ARBA" id="ARBA00022989"/>
    </source>
</evidence>
<evidence type="ECO:0000256" key="2">
    <source>
        <dbReference type="ARBA" id="ARBA00022618"/>
    </source>
</evidence>
<dbReference type="EMBL" id="JAFITR010000033">
    <property type="protein sequence ID" value="MBN4066870.1"/>
    <property type="molecule type" value="Genomic_DNA"/>
</dbReference>
<keyword evidence="6" id="KW-0472">Membrane</keyword>
<sequence length="311" mass="35488">MNRRRAKKERVVLPLSKALLYIFLSTACISGVVTLGWLYYLHIIGSRMKSDQYLITTLIQKASTKDSLAAPMLAELLELSYDNPTNIYLFDGDQAQKRLLASPVIAKAVVNEIYPNSVRVDYTLRTPVAYLYDWSNTALDENGVAFPVEPFYELQTLPEIILGLPHEKVEGYGEVPWGRVYGGEKGLLALELLKELRGRFDPKAARVKFVDVSRVDHEQYGTREIVVGLEESLRGVYQDDSLFLIVSRTLRLPVKEYKKAIENYVELKKHLDKKNRSTTIMVPENRSVRPSAETIIDLRIPEQAFTQETYN</sequence>
<dbReference type="Pfam" id="PF08478">
    <property type="entry name" value="POTRA_1"/>
    <property type="match status" value="1"/>
</dbReference>